<keyword evidence="9 15" id="KW-0239">DNA-directed DNA polymerase</keyword>
<dbReference type="GO" id="GO:0003677">
    <property type="term" value="F:DNA binding"/>
    <property type="evidence" value="ECO:0007669"/>
    <property type="project" value="UniProtKB-UniRule"/>
</dbReference>
<evidence type="ECO:0000256" key="2">
    <source>
        <dbReference type="ARBA" id="ARBA00004123"/>
    </source>
</evidence>
<dbReference type="STRING" id="1789683.A0A1X7R165"/>
<dbReference type="GO" id="GO:0006303">
    <property type="term" value="P:double-strand break repair via nonhomologous end joining"/>
    <property type="evidence" value="ECO:0007669"/>
    <property type="project" value="TreeGrafter"/>
</dbReference>
<dbReference type="EC" id="2.7.7.7" evidence="15"/>
<proteinExistence type="inferred from homology"/>
<dbReference type="Gene3D" id="3.30.210.10">
    <property type="entry name" value="DNA polymerase, thumb domain"/>
    <property type="match status" value="1"/>
</dbReference>
<evidence type="ECO:0000256" key="5">
    <source>
        <dbReference type="ARBA" id="ARBA00022695"/>
    </source>
</evidence>
<dbReference type="InterPro" id="IPR010996">
    <property type="entry name" value="HHH_MUS81"/>
</dbReference>
<reference evidence="18 19" key="1">
    <citation type="submission" date="2017-04" db="EMBL/GenBank/DDBJ databases">
        <authorList>
            <person name="Afonso C.L."/>
            <person name="Miller P.J."/>
            <person name="Scott M.A."/>
            <person name="Spackman E."/>
            <person name="Goraichik I."/>
            <person name="Dimitrov K.M."/>
            <person name="Suarez D.L."/>
            <person name="Swayne D.E."/>
        </authorList>
    </citation>
    <scope>NUCLEOTIDE SEQUENCE [LARGE SCALE GENOMIC DNA]</scope>
</reference>
<dbReference type="Gene3D" id="3.30.460.10">
    <property type="entry name" value="Beta Polymerase, domain 2"/>
    <property type="match status" value="1"/>
</dbReference>
<dbReference type="CDD" id="cd00141">
    <property type="entry name" value="NT_POLXc"/>
    <property type="match status" value="1"/>
</dbReference>
<feature type="domain" description="DNA-directed DNA polymerase X" evidence="17">
    <location>
        <begin position="174"/>
        <end position="557"/>
    </location>
</feature>
<dbReference type="InterPro" id="IPR029398">
    <property type="entry name" value="PolB_thumb"/>
</dbReference>
<evidence type="ECO:0000256" key="14">
    <source>
        <dbReference type="PIRSR" id="PIRSR622312-50"/>
    </source>
</evidence>
<evidence type="ECO:0000256" key="11">
    <source>
        <dbReference type="ARBA" id="ARBA00023204"/>
    </source>
</evidence>
<keyword evidence="7 15" id="KW-0227">DNA damage</keyword>
<protein>
    <recommendedName>
        <fullName evidence="15">DNA polymerase</fullName>
        <ecNumber evidence="15">2.7.7.7</ecNumber>
    </recommendedName>
</protein>
<name>A0A1X7R165_9SACH</name>
<dbReference type="InterPro" id="IPR022312">
    <property type="entry name" value="DNA_pol_X"/>
</dbReference>
<dbReference type="InterPro" id="IPR018944">
    <property type="entry name" value="DNA_pol_lambd_fingers_domain"/>
</dbReference>
<comment type="similarity">
    <text evidence="15">Belongs to the DNA polymerase type-X family.</text>
</comment>
<dbReference type="Pfam" id="PF14716">
    <property type="entry name" value="HHH_8"/>
    <property type="match status" value="1"/>
</dbReference>
<evidence type="ECO:0000256" key="7">
    <source>
        <dbReference type="ARBA" id="ARBA00022763"/>
    </source>
</evidence>
<dbReference type="InterPro" id="IPR002054">
    <property type="entry name" value="DNA-dir_DNA_pol_X"/>
</dbReference>
<dbReference type="InterPro" id="IPR037160">
    <property type="entry name" value="DNA_Pol_thumb_sf"/>
</dbReference>
<evidence type="ECO:0000256" key="4">
    <source>
        <dbReference type="ARBA" id="ARBA00022679"/>
    </source>
</evidence>
<dbReference type="AlphaFoldDB" id="A0A1X7R165"/>
<evidence type="ECO:0000256" key="16">
    <source>
        <dbReference type="SAM" id="MobiDB-lite"/>
    </source>
</evidence>
<evidence type="ECO:0000259" key="17">
    <source>
        <dbReference type="SMART" id="SM00483"/>
    </source>
</evidence>
<evidence type="ECO:0000256" key="13">
    <source>
        <dbReference type="ARBA" id="ARBA00049244"/>
    </source>
</evidence>
<comment type="cofactor">
    <cofactor evidence="1">
        <name>Mg(2+)</name>
        <dbReference type="ChEBI" id="CHEBI:18420"/>
    </cofactor>
</comment>
<dbReference type="Proteomes" id="UP000196158">
    <property type="component" value="Unassembled WGS sequence"/>
</dbReference>
<feature type="compositionally biased region" description="Polar residues" evidence="16">
    <location>
        <begin position="149"/>
        <end position="161"/>
    </location>
</feature>
<dbReference type="PRINTS" id="PR00869">
    <property type="entry name" value="DNAPOLX"/>
</dbReference>
<dbReference type="PANTHER" id="PTHR11276">
    <property type="entry name" value="DNA POLYMERASE TYPE-X FAMILY MEMBER"/>
    <property type="match status" value="1"/>
</dbReference>
<keyword evidence="8" id="KW-0460">Magnesium</keyword>
<keyword evidence="5 15" id="KW-0548">Nucleotidyltransferase</keyword>
<keyword evidence="12 15" id="KW-0539">Nucleus</keyword>
<keyword evidence="6" id="KW-0479">Metal-binding</keyword>
<feature type="active site" description="Nucleophile; Schiff-base intermediate with DNA; for 5'-dRP lyase activity" evidence="14">
    <location>
        <position position="237"/>
    </location>
</feature>
<dbReference type="GO" id="GO:0003887">
    <property type="term" value="F:DNA-directed DNA polymerase activity"/>
    <property type="evidence" value="ECO:0007669"/>
    <property type="project" value="UniProtKB-UniRule"/>
</dbReference>
<evidence type="ECO:0000313" key="18">
    <source>
        <dbReference type="EMBL" id="SMN19398.1"/>
    </source>
</evidence>
<dbReference type="SUPFAM" id="SSF81585">
    <property type="entry name" value="PsbU/PolX domain-like"/>
    <property type="match status" value="1"/>
</dbReference>
<dbReference type="SUPFAM" id="SSF81301">
    <property type="entry name" value="Nucleotidyltransferase"/>
    <property type="match status" value="1"/>
</dbReference>
<accession>A0A1X7R165</accession>
<dbReference type="InterPro" id="IPR043519">
    <property type="entry name" value="NT_sf"/>
</dbReference>
<evidence type="ECO:0000256" key="6">
    <source>
        <dbReference type="ARBA" id="ARBA00022723"/>
    </source>
</evidence>
<organism evidence="18 19">
    <name type="scientific">Maudiozyma saulgeensis</name>
    <dbReference type="NCBI Taxonomy" id="1789683"/>
    <lineage>
        <taxon>Eukaryota</taxon>
        <taxon>Fungi</taxon>
        <taxon>Dikarya</taxon>
        <taxon>Ascomycota</taxon>
        <taxon>Saccharomycotina</taxon>
        <taxon>Saccharomycetes</taxon>
        <taxon>Saccharomycetales</taxon>
        <taxon>Saccharomycetaceae</taxon>
        <taxon>Maudiozyma</taxon>
    </lineage>
</organism>
<dbReference type="InterPro" id="IPR002008">
    <property type="entry name" value="DNA_pol_X_beta-like"/>
</dbReference>
<evidence type="ECO:0000256" key="3">
    <source>
        <dbReference type="ARBA" id="ARBA00022490"/>
    </source>
</evidence>
<keyword evidence="11 15" id="KW-0234">DNA repair</keyword>
<dbReference type="Pfam" id="PF14792">
    <property type="entry name" value="DNA_pol_B_palm"/>
    <property type="match status" value="1"/>
</dbReference>
<dbReference type="Gene3D" id="1.10.150.20">
    <property type="entry name" value="5' to 3' exonuclease, C-terminal subdomain"/>
    <property type="match status" value="1"/>
</dbReference>
<evidence type="ECO:0000313" key="19">
    <source>
        <dbReference type="Proteomes" id="UP000196158"/>
    </source>
</evidence>
<dbReference type="InterPro" id="IPR028207">
    <property type="entry name" value="DNA_pol_B_palm_palm"/>
</dbReference>
<dbReference type="Pfam" id="PF14791">
    <property type="entry name" value="DNA_pol_B_thumb"/>
    <property type="match status" value="1"/>
</dbReference>
<evidence type="ECO:0000256" key="1">
    <source>
        <dbReference type="ARBA" id="ARBA00001946"/>
    </source>
</evidence>
<comment type="subcellular location">
    <subcellularLocation>
        <location evidence="2 15">Nucleus</location>
    </subcellularLocation>
</comment>
<feature type="compositionally biased region" description="Polar residues" evidence="16">
    <location>
        <begin position="126"/>
        <end position="142"/>
    </location>
</feature>
<sequence>MLFDRLKFLVLPNNETGSIGVISKSITQDGGKIISTCDEIDQCTVVLINDAYMNPQRSQLVRQEIFKREFTLEYEKVIHLIEEKGLKCLPTSTIAKCLKENRLDLNQYSTISQLLGIIDISDDSVPLSNGTSSEESTDVSPDTTDDNVHQSTESKSPSSTQKESDGKLKPILPQGDNSLLVDAMDNLFTKYNSEGDVFRARSYKLAKASIENTPFRIKSGDDARKNLKHIGPSIAKKIQLILDQGYLAGLNETLALSSHLNYFMNCYGVGANLAKHWDTLKFETFDDVVKKAPQDMFHEWSILLGWAYYEDWGKKISRKECEAHFQIVRSTLKLIAPKYEVEILGSYIRGNENCGDIDLLFFRENCEDTAELGTVMGDVVLELLKQKYVQCTLQMNPEIGKYMESVIQGLFKTCGIQVPKIISRRWRKDKTLKKYFLGVKLTQHEYAQYYSHRLNEEYQKLENVDKYMSRSSNNASALPVCRRLDFFCCKWSELGAAKLHYIGSKEFNRWIRLRAISQGLSLTQHGLFKDDKLIESYDEREIFKHLGLKYIEPRSRIEGQWEHHVMETHNI</sequence>
<evidence type="ECO:0000256" key="15">
    <source>
        <dbReference type="RuleBase" id="RU366014"/>
    </source>
</evidence>
<dbReference type="GO" id="GO:0005634">
    <property type="term" value="C:nucleus"/>
    <property type="evidence" value="ECO:0007669"/>
    <property type="project" value="UniProtKB-SubCell"/>
</dbReference>
<keyword evidence="10" id="KW-0238">DNA-binding</keyword>
<dbReference type="InterPro" id="IPR027421">
    <property type="entry name" value="DNA_pol_lamdba_lyase_dom_sf"/>
</dbReference>
<comment type="catalytic activity">
    <reaction evidence="13 15">
        <text>DNA(n) + a 2'-deoxyribonucleoside 5'-triphosphate = DNA(n+1) + diphosphate</text>
        <dbReference type="Rhea" id="RHEA:22508"/>
        <dbReference type="Rhea" id="RHEA-COMP:17339"/>
        <dbReference type="Rhea" id="RHEA-COMP:17340"/>
        <dbReference type="ChEBI" id="CHEBI:33019"/>
        <dbReference type="ChEBI" id="CHEBI:61560"/>
        <dbReference type="ChEBI" id="CHEBI:173112"/>
        <dbReference type="EC" id="2.7.7.7"/>
    </reaction>
</comment>
<dbReference type="Pfam" id="PF10391">
    <property type="entry name" value="DNA_pol_lambd_f"/>
    <property type="match status" value="1"/>
</dbReference>
<gene>
    <name evidence="18" type="ORF">KASA_0P06061G</name>
</gene>
<dbReference type="PANTHER" id="PTHR11276:SF42">
    <property type="entry name" value="DNA POLYMERASE BETA"/>
    <property type="match status" value="1"/>
</dbReference>
<dbReference type="PRINTS" id="PR00870">
    <property type="entry name" value="DNAPOLXBETA"/>
</dbReference>
<keyword evidence="3" id="KW-0963">Cytoplasm</keyword>
<dbReference type="Gene3D" id="1.10.150.110">
    <property type="entry name" value="DNA polymerase beta, N-terminal domain-like"/>
    <property type="match status" value="1"/>
</dbReference>
<dbReference type="SUPFAM" id="SSF47802">
    <property type="entry name" value="DNA polymerase beta, N-terminal domain-like"/>
    <property type="match status" value="1"/>
</dbReference>
<keyword evidence="4 15" id="KW-0808">Transferase</keyword>
<feature type="region of interest" description="Disordered" evidence="16">
    <location>
        <begin position="126"/>
        <end position="169"/>
    </location>
</feature>
<evidence type="ECO:0000256" key="10">
    <source>
        <dbReference type="ARBA" id="ARBA00023125"/>
    </source>
</evidence>
<keyword evidence="19" id="KW-1185">Reference proteome</keyword>
<comment type="function">
    <text evidence="15">DNA polymerase that functions in several pathways of DNA repair. Involved in base excision repair (BER) responsible for repair of lesions that give rise to abasic (AP) sites in DNA. Also contributes to DNA double-strand break repair by non-homologous end joining and homologous recombination. Has both template-dependent and template-independent (terminal transferase) DNA polymerase activities. Has also a 5'-deoxyribose-5-phosphate lyase (dRP lyase) activity.</text>
</comment>
<evidence type="ECO:0000256" key="9">
    <source>
        <dbReference type="ARBA" id="ARBA00022932"/>
    </source>
</evidence>
<dbReference type="EMBL" id="FXLY01000003">
    <property type="protein sequence ID" value="SMN19398.1"/>
    <property type="molecule type" value="Genomic_DNA"/>
</dbReference>
<dbReference type="GO" id="GO:0046872">
    <property type="term" value="F:metal ion binding"/>
    <property type="evidence" value="ECO:0007669"/>
    <property type="project" value="UniProtKB-UniRule"/>
</dbReference>
<evidence type="ECO:0000256" key="8">
    <source>
        <dbReference type="ARBA" id="ARBA00022842"/>
    </source>
</evidence>
<dbReference type="SMART" id="SM00483">
    <property type="entry name" value="POLXc"/>
    <property type="match status" value="1"/>
</dbReference>
<evidence type="ECO:0000256" key="12">
    <source>
        <dbReference type="ARBA" id="ARBA00023242"/>
    </source>
</evidence>
<dbReference type="OrthoDB" id="205514at2759"/>
<dbReference type="GO" id="GO:0006284">
    <property type="term" value="P:base-excision repair"/>
    <property type="evidence" value="ECO:0007669"/>
    <property type="project" value="TreeGrafter"/>
</dbReference>